<dbReference type="InterPro" id="IPR007038">
    <property type="entry name" value="HupE_UreJ"/>
</dbReference>
<keyword evidence="1" id="KW-1133">Transmembrane helix</keyword>
<dbReference type="Proteomes" id="UP001483337">
    <property type="component" value="Chromosome"/>
</dbReference>
<reference evidence="2 3" key="1">
    <citation type="submission" date="2024-04" db="EMBL/GenBank/DDBJ databases">
        <title>Okeanomitos corallinicola gen. &amp; sp. nov. (Nostocales, Cyanobacteria), a new toxic marine heterocyst-forming cyanobacterium from a coral reef.</title>
        <authorList>
            <person name="Li H."/>
            <person name="Li R."/>
            <person name="Kang J."/>
            <person name="Hii K.S."/>
            <person name="Mohamed H.F."/>
            <person name="Xu X."/>
            <person name="Luo Z."/>
        </authorList>
    </citation>
    <scope>NUCLEOTIDE SEQUENCE [LARGE SCALE GENOMIC DNA]</scope>
    <source>
        <strain evidence="2 3">TIOX110</strain>
    </source>
</reference>
<feature type="transmembrane region" description="Helical" evidence="1">
    <location>
        <begin position="203"/>
        <end position="222"/>
    </location>
</feature>
<feature type="transmembrane region" description="Helical" evidence="1">
    <location>
        <begin position="54"/>
        <end position="78"/>
    </location>
</feature>
<feature type="transmembrane region" description="Helical" evidence="1">
    <location>
        <begin position="133"/>
        <end position="151"/>
    </location>
</feature>
<feature type="transmembrane region" description="Helical" evidence="1">
    <location>
        <begin position="163"/>
        <end position="183"/>
    </location>
</feature>
<proteinExistence type="predicted"/>
<feature type="transmembrane region" description="Helical" evidence="1">
    <location>
        <begin position="85"/>
        <end position="103"/>
    </location>
</feature>
<feature type="transmembrane region" description="Helical" evidence="1">
    <location>
        <begin position="21"/>
        <end position="42"/>
    </location>
</feature>
<keyword evidence="1" id="KW-0812">Transmembrane</keyword>
<dbReference type="Pfam" id="PF04955">
    <property type="entry name" value="HupE_UreJ"/>
    <property type="match status" value="1"/>
</dbReference>
<feature type="transmembrane region" description="Helical" evidence="1">
    <location>
        <begin position="109"/>
        <end position="128"/>
    </location>
</feature>
<keyword evidence="3" id="KW-1185">Reference proteome</keyword>
<name>A0ABZ2UQC8_9CYAN</name>
<accession>A0ABZ2UQC8</accession>
<organism evidence="2 3">
    <name type="scientific">Okeanomitos corallinicola TIOX110</name>
    <dbReference type="NCBI Taxonomy" id="3133117"/>
    <lineage>
        <taxon>Bacteria</taxon>
        <taxon>Bacillati</taxon>
        <taxon>Cyanobacteriota</taxon>
        <taxon>Cyanophyceae</taxon>
        <taxon>Nostocales</taxon>
        <taxon>Aphanizomenonaceae</taxon>
        <taxon>Okeanomitos</taxon>
    </lineage>
</organism>
<gene>
    <name evidence="2" type="ORF">WJM97_18540</name>
</gene>
<evidence type="ECO:0000313" key="2">
    <source>
        <dbReference type="EMBL" id="WZB87357.1"/>
    </source>
</evidence>
<evidence type="ECO:0000256" key="1">
    <source>
        <dbReference type="SAM" id="Phobius"/>
    </source>
</evidence>
<protein>
    <submittedName>
        <fullName evidence="2">HupE/UreJ family protein</fullName>
    </submittedName>
</protein>
<keyword evidence="1" id="KW-0472">Membrane</keyword>
<dbReference type="EMBL" id="CP150886">
    <property type="protein sequence ID" value="WZB87357.1"/>
    <property type="molecule type" value="Genomic_DNA"/>
</dbReference>
<dbReference type="RefSeq" id="WP_353930271.1">
    <property type="nucleotide sequence ID" value="NZ_CP150886.1"/>
</dbReference>
<sequence length="223" mass="23705">MFKITSSASDPSGKLSTSKHYRLMVAIAALVMISLLTSSGGSPIEHTISNSWEGFIWGIAEPVISLDRLAAIIAVGLLSARYLRGVWISVAFVLATFIGQIIHLSSLNLSGAEVTIAICTIIFGVILVLPTQIGWLACTILAILAGLSQGYADSQAILSADMVTTITYLIGVTLTQAVIIMSVRQISTIICKNTINQILPRTIRWVGLTFCAIGIVFLGNAVI</sequence>
<evidence type="ECO:0000313" key="3">
    <source>
        <dbReference type="Proteomes" id="UP001483337"/>
    </source>
</evidence>